<dbReference type="Proteomes" id="UP001230649">
    <property type="component" value="Unassembled WGS sequence"/>
</dbReference>
<comment type="caution">
    <text evidence="1">The sequence shown here is derived from an EMBL/GenBank/DDBJ whole genome shotgun (WGS) entry which is preliminary data.</text>
</comment>
<name>A0ACC2VEF4_9TREE</name>
<evidence type="ECO:0000313" key="2">
    <source>
        <dbReference type="Proteomes" id="UP001230649"/>
    </source>
</evidence>
<sequence>MNVLSKPLALITTTTISVVSLLTAAAAGISLSTKPGLRKARFVLHLGVYVGTLAVCSVLGVVYSVLLTLVGQRLNINYLTARSFYYLTSPLVGIKLEVEGYEHLEEVLGRSRRGRRDV</sequence>
<protein>
    <submittedName>
        <fullName evidence="1">Uncharacterized protein</fullName>
    </submittedName>
</protein>
<accession>A0ACC2VEF4</accession>
<evidence type="ECO:0000313" key="1">
    <source>
        <dbReference type="EMBL" id="KAJ9097780.1"/>
    </source>
</evidence>
<proteinExistence type="predicted"/>
<organism evidence="1 2">
    <name type="scientific">Naganishia adeliensis</name>
    <dbReference type="NCBI Taxonomy" id="92952"/>
    <lineage>
        <taxon>Eukaryota</taxon>
        <taxon>Fungi</taxon>
        <taxon>Dikarya</taxon>
        <taxon>Basidiomycota</taxon>
        <taxon>Agaricomycotina</taxon>
        <taxon>Tremellomycetes</taxon>
        <taxon>Filobasidiales</taxon>
        <taxon>Filobasidiaceae</taxon>
        <taxon>Naganishia</taxon>
    </lineage>
</organism>
<gene>
    <name evidence="1" type="ORF">QFC20_006126</name>
</gene>
<keyword evidence="2" id="KW-1185">Reference proteome</keyword>
<reference evidence="1" key="1">
    <citation type="submission" date="2023-04" db="EMBL/GenBank/DDBJ databases">
        <title>Draft Genome sequencing of Naganishia species isolated from polar environments using Oxford Nanopore Technology.</title>
        <authorList>
            <person name="Leo P."/>
            <person name="Venkateswaran K."/>
        </authorList>
    </citation>
    <scope>NUCLEOTIDE SEQUENCE</scope>
    <source>
        <strain evidence="1">MNA-CCFEE 5262</strain>
    </source>
</reference>
<dbReference type="EMBL" id="JASBWS010000100">
    <property type="protein sequence ID" value="KAJ9097780.1"/>
    <property type="molecule type" value="Genomic_DNA"/>
</dbReference>